<reference evidence="2 3" key="1">
    <citation type="submission" date="2017-07" db="EMBL/GenBank/DDBJ databases">
        <title>Mechanisms for carbon and nitrogen cycling indicate functional differentiation within the Candidate Phyla Radiation.</title>
        <authorList>
            <person name="Danczak R.E."/>
            <person name="Johnston M.D."/>
            <person name="Kenah C."/>
            <person name="Slattery M."/>
            <person name="Wrighton K.C."/>
            <person name="Wilkins M.J."/>
        </authorList>
    </citation>
    <scope>NUCLEOTIDE SEQUENCE [LARGE SCALE GENOMIC DNA]</scope>
    <source>
        <strain evidence="2">Licking1014_96</strain>
    </source>
</reference>
<proteinExistence type="predicted"/>
<feature type="coiled-coil region" evidence="1">
    <location>
        <begin position="8"/>
        <end position="39"/>
    </location>
</feature>
<dbReference type="AlphaFoldDB" id="A0A554LGB1"/>
<organism evidence="2 3">
    <name type="scientific">Candidatus Berkelbacteria bacterium Licking1014_96</name>
    <dbReference type="NCBI Taxonomy" id="2017149"/>
    <lineage>
        <taxon>Bacteria</taxon>
        <taxon>Candidatus Berkelbacteria</taxon>
    </lineage>
</organism>
<dbReference type="Proteomes" id="UP000318296">
    <property type="component" value="Unassembled WGS sequence"/>
</dbReference>
<evidence type="ECO:0000313" key="3">
    <source>
        <dbReference type="Proteomes" id="UP000318296"/>
    </source>
</evidence>
<name>A0A554LGB1_9BACT</name>
<gene>
    <name evidence="2" type="ORF">CEN92_179</name>
</gene>
<sequence length="169" mass="20213">LDVFPNKFEKYKQNKIFYKNRLRKLMQKIKIRMQNKETLRAFLEKSFFNAGEVTYLTIKHNNYFNVFHGDDAVKILTDKINVDNSKGEQKVIFKIKNINMKTSKNFPLITIGEIEMRNDSKIHFKEMKFWMGKDKTFELLKNNISPVKKIKSKLSVYGKALKTFKRYIK</sequence>
<keyword evidence="1" id="KW-0175">Coiled coil</keyword>
<evidence type="ECO:0000313" key="2">
    <source>
        <dbReference type="EMBL" id="TSC91855.1"/>
    </source>
</evidence>
<evidence type="ECO:0000256" key="1">
    <source>
        <dbReference type="SAM" id="Coils"/>
    </source>
</evidence>
<comment type="caution">
    <text evidence="2">The sequence shown here is derived from an EMBL/GenBank/DDBJ whole genome shotgun (WGS) entry which is preliminary data.</text>
</comment>
<feature type="non-terminal residue" evidence="2">
    <location>
        <position position="1"/>
    </location>
</feature>
<dbReference type="EMBL" id="VMGH01000024">
    <property type="protein sequence ID" value="TSC91855.1"/>
    <property type="molecule type" value="Genomic_DNA"/>
</dbReference>
<protein>
    <submittedName>
        <fullName evidence="2">Uncharacterized protein</fullName>
    </submittedName>
</protein>
<accession>A0A554LGB1</accession>